<dbReference type="InterPro" id="IPR010259">
    <property type="entry name" value="S8pro/Inhibitor_I9"/>
</dbReference>
<gene>
    <name evidence="2" type="ORF">CKAN_01003800</name>
</gene>
<evidence type="ECO:0000259" key="1">
    <source>
        <dbReference type="Pfam" id="PF05922"/>
    </source>
</evidence>
<dbReference type="OrthoDB" id="687848at2759"/>
<feature type="domain" description="Inhibitor I9" evidence="1">
    <location>
        <begin position="93"/>
        <end position="160"/>
    </location>
</feature>
<protein>
    <submittedName>
        <fullName evidence="2">Subtilisin-like protein protease SBT3.9</fullName>
    </submittedName>
</protein>
<dbReference type="Pfam" id="PF05922">
    <property type="entry name" value="Inhibitor_I9"/>
    <property type="match status" value="1"/>
</dbReference>
<dbReference type="Gene3D" id="3.30.70.80">
    <property type="entry name" value="Peptidase S8 propeptide/proteinase inhibitor I9"/>
    <property type="match status" value="1"/>
</dbReference>
<dbReference type="EMBL" id="QPKB01000003">
    <property type="protein sequence ID" value="RWR81357.1"/>
    <property type="molecule type" value="Genomic_DNA"/>
</dbReference>
<keyword evidence="3" id="KW-1185">Reference proteome</keyword>
<sequence length="162" mass="17758">MAMLLRHLRPSLPARLMASRLFSSPTLKNHNFISPSSLSGLFLYPRKDAGVVRAFMSSSHDDKAFEGMDVAAADSSEESKNYHVDIGSWADTQRDDPRRFTATHIDILASLLGSKEAALKSILPGFEGIPGFVANLTRSQAMSLAEFPGVARVEEDRELKGH</sequence>
<keyword evidence="2" id="KW-0378">Hydrolase</keyword>
<organism evidence="2 3">
    <name type="scientific">Cinnamomum micranthum f. kanehirae</name>
    <dbReference type="NCBI Taxonomy" id="337451"/>
    <lineage>
        <taxon>Eukaryota</taxon>
        <taxon>Viridiplantae</taxon>
        <taxon>Streptophyta</taxon>
        <taxon>Embryophyta</taxon>
        <taxon>Tracheophyta</taxon>
        <taxon>Spermatophyta</taxon>
        <taxon>Magnoliopsida</taxon>
        <taxon>Magnoliidae</taxon>
        <taxon>Laurales</taxon>
        <taxon>Lauraceae</taxon>
        <taxon>Cinnamomum</taxon>
    </lineage>
</organism>
<name>A0A3S3MS10_9MAGN</name>
<dbReference type="Proteomes" id="UP000283530">
    <property type="component" value="Unassembled WGS sequence"/>
</dbReference>
<proteinExistence type="predicted"/>
<dbReference type="GO" id="GO:0008233">
    <property type="term" value="F:peptidase activity"/>
    <property type="evidence" value="ECO:0007669"/>
    <property type="project" value="UniProtKB-KW"/>
</dbReference>
<dbReference type="AlphaFoldDB" id="A0A3S3MS10"/>
<reference evidence="2 3" key="1">
    <citation type="journal article" date="2019" name="Nat. Plants">
        <title>Stout camphor tree genome fills gaps in understanding of flowering plant genome evolution.</title>
        <authorList>
            <person name="Chaw S.M."/>
            <person name="Liu Y.C."/>
            <person name="Wu Y.W."/>
            <person name="Wang H.Y."/>
            <person name="Lin C.I."/>
            <person name="Wu C.S."/>
            <person name="Ke H.M."/>
            <person name="Chang L.Y."/>
            <person name="Hsu C.Y."/>
            <person name="Yang H.T."/>
            <person name="Sudianto E."/>
            <person name="Hsu M.H."/>
            <person name="Wu K.P."/>
            <person name="Wang L.N."/>
            <person name="Leebens-Mack J.H."/>
            <person name="Tsai I.J."/>
        </authorList>
    </citation>
    <scope>NUCLEOTIDE SEQUENCE [LARGE SCALE GENOMIC DNA]</scope>
    <source>
        <strain evidence="3">cv. Chaw 1501</strain>
        <tissue evidence="2">Young leaves</tissue>
    </source>
</reference>
<evidence type="ECO:0000313" key="3">
    <source>
        <dbReference type="Proteomes" id="UP000283530"/>
    </source>
</evidence>
<keyword evidence="2" id="KW-0645">Protease</keyword>
<comment type="caution">
    <text evidence="2">The sequence shown here is derived from an EMBL/GenBank/DDBJ whole genome shotgun (WGS) entry which is preliminary data.</text>
</comment>
<accession>A0A3S3MS10</accession>
<dbReference type="GO" id="GO:0006508">
    <property type="term" value="P:proteolysis"/>
    <property type="evidence" value="ECO:0007669"/>
    <property type="project" value="UniProtKB-KW"/>
</dbReference>
<dbReference type="InterPro" id="IPR037045">
    <property type="entry name" value="S8pro/Inhibitor_I9_sf"/>
</dbReference>
<evidence type="ECO:0000313" key="2">
    <source>
        <dbReference type="EMBL" id="RWR81357.1"/>
    </source>
</evidence>